<comment type="caution">
    <text evidence="1">The sequence shown here is derived from an EMBL/GenBank/DDBJ whole genome shotgun (WGS) entry which is preliminary data.</text>
</comment>
<dbReference type="EMBL" id="CAJVQB010016818">
    <property type="protein sequence ID" value="CAG8781605.1"/>
    <property type="molecule type" value="Genomic_DNA"/>
</dbReference>
<keyword evidence="2" id="KW-1185">Reference proteome</keyword>
<reference evidence="1 2" key="1">
    <citation type="submission" date="2021-06" db="EMBL/GenBank/DDBJ databases">
        <authorList>
            <person name="Kallberg Y."/>
            <person name="Tangrot J."/>
            <person name="Rosling A."/>
        </authorList>
    </citation>
    <scope>NUCLEOTIDE SEQUENCE [LARGE SCALE GENOMIC DNA]</scope>
    <source>
        <strain evidence="1 2">120-4 pot B 10/14</strain>
    </source>
</reference>
<sequence length="80" mass="9744">MENVPYEVLDHSISSAILAHNEVIRRNNELRTQYCPEPLRFYLRDLLNKQFIQVNSEYPRYKPNYIKQPLHHEYRQKNNG</sequence>
<evidence type="ECO:0000313" key="1">
    <source>
        <dbReference type="EMBL" id="CAG8781605.1"/>
    </source>
</evidence>
<evidence type="ECO:0000313" key="2">
    <source>
        <dbReference type="Proteomes" id="UP000789901"/>
    </source>
</evidence>
<dbReference type="Proteomes" id="UP000789901">
    <property type="component" value="Unassembled WGS sequence"/>
</dbReference>
<organism evidence="1 2">
    <name type="scientific">Gigaspora margarita</name>
    <dbReference type="NCBI Taxonomy" id="4874"/>
    <lineage>
        <taxon>Eukaryota</taxon>
        <taxon>Fungi</taxon>
        <taxon>Fungi incertae sedis</taxon>
        <taxon>Mucoromycota</taxon>
        <taxon>Glomeromycotina</taxon>
        <taxon>Glomeromycetes</taxon>
        <taxon>Diversisporales</taxon>
        <taxon>Gigasporaceae</taxon>
        <taxon>Gigaspora</taxon>
    </lineage>
</organism>
<name>A0ABN7VKC1_GIGMA</name>
<proteinExistence type="predicted"/>
<accession>A0ABN7VKC1</accession>
<gene>
    <name evidence="1" type="ORF">GMARGA_LOCUS19803</name>
</gene>
<protein>
    <submittedName>
        <fullName evidence="1">32871_t:CDS:1</fullName>
    </submittedName>
</protein>